<feature type="domain" description="CMP/dCMP-type deaminase" evidence="13">
    <location>
        <begin position="1"/>
        <end position="127"/>
    </location>
</feature>
<name>A0ABU0YUV1_9PROT</name>
<evidence type="ECO:0000256" key="12">
    <source>
        <dbReference type="RuleBase" id="RU364006"/>
    </source>
</evidence>
<evidence type="ECO:0000256" key="2">
    <source>
        <dbReference type="ARBA" id="ARBA00003949"/>
    </source>
</evidence>
<evidence type="ECO:0000256" key="9">
    <source>
        <dbReference type="ARBA" id="ARBA00032005"/>
    </source>
</evidence>
<keyword evidence="7 12" id="KW-0378">Hydrolase</keyword>
<dbReference type="PANTHER" id="PTHR11644:SF2">
    <property type="entry name" value="CYTIDINE DEAMINASE"/>
    <property type="match status" value="1"/>
</dbReference>
<evidence type="ECO:0000256" key="5">
    <source>
        <dbReference type="ARBA" id="ARBA00018266"/>
    </source>
</evidence>
<dbReference type="PANTHER" id="PTHR11644">
    <property type="entry name" value="CYTIDINE DEAMINASE"/>
    <property type="match status" value="1"/>
</dbReference>
<comment type="function">
    <text evidence="2 12">This enzyme scavenges exogenous and endogenous cytidine and 2'-deoxycytidine for UMP synthesis.</text>
</comment>
<comment type="catalytic activity">
    <reaction evidence="11 12">
        <text>cytidine + H2O + H(+) = uridine + NH4(+)</text>
        <dbReference type="Rhea" id="RHEA:16069"/>
        <dbReference type="ChEBI" id="CHEBI:15377"/>
        <dbReference type="ChEBI" id="CHEBI:15378"/>
        <dbReference type="ChEBI" id="CHEBI:16704"/>
        <dbReference type="ChEBI" id="CHEBI:17562"/>
        <dbReference type="ChEBI" id="CHEBI:28938"/>
        <dbReference type="EC" id="3.5.4.5"/>
    </reaction>
</comment>
<dbReference type="GO" id="GO:0004126">
    <property type="term" value="F:cytidine deaminase activity"/>
    <property type="evidence" value="ECO:0007669"/>
    <property type="project" value="UniProtKB-EC"/>
</dbReference>
<evidence type="ECO:0000256" key="1">
    <source>
        <dbReference type="ARBA" id="ARBA00001947"/>
    </source>
</evidence>
<dbReference type="PROSITE" id="PS00903">
    <property type="entry name" value="CYT_DCMP_DEAMINASES_1"/>
    <property type="match status" value="1"/>
</dbReference>
<dbReference type="EC" id="3.5.4.5" evidence="4 12"/>
<evidence type="ECO:0000256" key="4">
    <source>
        <dbReference type="ARBA" id="ARBA00012783"/>
    </source>
</evidence>
<accession>A0ABU0YUV1</accession>
<comment type="catalytic activity">
    <reaction evidence="10 12">
        <text>2'-deoxycytidine + H2O + H(+) = 2'-deoxyuridine + NH4(+)</text>
        <dbReference type="Rhea" id="RHEA:13433"/>
        <dbReference type="ChEBI" id="CHEBI:15377"/>
        <dbReference type="ChEBI" id="CHEBI:15378"/>
        <dbReference type="ChEBI" id="CHEBI:15698"/>
        <dbReference type="ChEBI" id="CHEBI:16450"/>
        <dbReference type="ChEBI" id="CHEBI:28938"/>
        <dbReference type="EC" id="3.5.4.5"/>
    </reaction>
</comment>
<dbReference type="Proteomes" id="UP001230156">
    <property type="component" value="Unassembled WGS sequence"/>
</dbReference>
<proteinExistence type="inferred from homology"/>
<evidence type="ECO:0000313" key="15">
    <source>
        <dbReference type="Proteomes" id="UP001230156"/>
    </source>
</evidence>
<dbReference type="CDD" id="cd01283">
    <property type="entry name" value="cytidine_deaminase"/>
    <property type="match status" value="1"/>
</dbReference>
<evidence type="ECO:0000256" key="3">
    <source>
        <dbReference type="ARBA" id="ARBA00006576"/>
    </source>
</evidence>
<dbReference type="EMBL" id="JAUYVI010000012">
    <property type="protein sequence ID" value="MDQ7251492.1"/>
    <property type="molecule type" value="Genomic_DNA"/>
</dbReference>
<evidence type="ECO:0000313" key="14">
    <source>
        <dbReference type="EMBL" id="MDQ7251492.1"/>
    </source>
</evidence>
<dbReference type="PROSITE" id="PS51747">
    <property type="entry name" value="CYT_DCMP_DEAMINASES_2"/>
    <property type="match status" value="1"/>
</dbReference>
<dbReference type="InterPro" id="IPR002125">
    <property type="entry name" value="CMP_dCMP_dom"/>
</dbReference>
<dbReference type="SUPFAM" id="SSF53927">
    <property type="entry name" value="Cytidine deaminase-like"/>
    <property type="match status" value="1"/>
</dbReference>
<evidence type="ECO:0000256" key="7">
    <source>
        <dbReference type="ARBA" id="ARBA00022801"/>
    </source>
</evidence>
<reference evidence="15" key="1">
    <citation type="submission" date="2023-08" db="EMBL/GenBank/DDBJ databases">
        <title>Rhodospirillaceae gen. nov., a novel taxon isolated from the Yangtze River Yuezi River estuary sludge.</title>
        <authorList>
            <person name="Ruan L."/>
        </authorList>
    </citation>
    <scope>NUCLEOTIDE SEQUENCE [LARGE SCALE GENOMIC DNA]</scope>
    <source>
        <strain evidence="15">R-7</strain>
    </source>
</reference>
<dbReference type="NCBIfam" id="TIGR01354">
    <property type="entry name" value="cyt_deam_tetra"/>
    <property type="match status" value="1"/>
</dbReference>
<organism evidence="14 15">
    <name type="scientific">Dongia sedimenti</name>
    <dbReference type="NCBI Taxonomy" id="3064282"/>
    <lineage>
        <taxon>Bacteria</taxon>
        <taxon>Pseudomonadati</taxon>
        <taxon>Pseudomonadota</taxon>
        <taxon>Alphaproteobacteria</taxon>
        <taxon>Rhodospirillales</taxon>
        <taxon>Dongiaceae</taxon>
        <taxon>Dongia</taxon>
    </lineage>
</organism>
<comment type="similarity">
    <text evidence="3 12">Belongs to the cytidine and deoxycytidylate deaminase family.</text>
</comment>
<keyword evidence="15" id="KW-1185">Reference proteome</keyword>
<gene>
    <name evidence="14" type="primary">cdd</name>
    <name evidence="14" type="ORF">Q8A70_27650</name>
</gene>
<evidence type="ECO:0000256" key="10">
    <source>
        <dbReference type="ARBA" id="ARBA00049252"/>
    </source>
</evidence>
<sequence length="138" mass="14474">MDKKILAAAEHARDRAYAPYSKFKVGAAILADDGKVYAGGNVENAAYPNGVCAETSAISAMVLGGGKQIREIAVVAGGPKLVTPCGGCRQRIAEFADPETPVHICGPDGLKTTFTIAELLPASFDKRNLRAKNKKNSV</sequence>
<dbReference type="InterPro" id="IPR006262">
    <property type="entry name" value="Cyt_deam_tetra"/>
</dbReference>
<comment type="caution">
    <text evidence="14">The sequence shown here is derived from an EMBL/GenBank/DDBJ whole genome shotgun (WGS) entry which is preliminary data.</text>
</comment>
<evidence type="ECO:0000256" key="6">
    <source>
        <dbReference type="ARBA" id="ARBA00022723"/>
    </source>
</evidence>
<evidence type="ECO:0000256" key="11">
    <source>
        <dbReference type="ARBA" id="ARBA00049558"/>
    </source>
</evidence>
<evidence type="ECO:0000256" key="8">
    <source>
        <dbReference type="ARBA" id="ARBA00022833"/>
    </source>
</evidence>
<dbReference type="InterPro" id="IPR016192">
    <property type="entry name" value="APOBEC/CMP_deaminase_Zn-bd"/>
</dbReference>
<dbReference type="Pfam" id="PF00383">
    <property type="entry name" value="dCMP_cyt_deam_1"/>
    <property type="match status" value="1"/>
</dbReference>
<dbReference type="RefSeq" id="WP_379961924.1">
    <property type="nucleotide sequence ID" value="NZ_JAUYVI010000012.1"/>
</dbReference>
<dbReference type="NCBIfam" id="NF004064">
    <property type="entry name" value="PRK05578.1"/>
    <property type="match status" value="1"/>
</dbReference>
<comment type="cofactor">
    <cofactor evidence="1 12">
        <name>Zn(2+)</name>
        <dbReference type="ChEBI" id="CHEBI:29105"/>
    </cofactor>
</comment>
<keyword evidence="6 12" id="KW-0479">Metal-binding</keyword>
<dbReference type="Gene3D" id="3.40.140.10">
    <property type="entry name" value="Cytidine Deaminase, domain 2"/>
    <property type="match status" value="1"/>
</dbReference>
<dbReference type="InterPro" id="IPR050202">
    <property type="entry name" value="Cyt/Deoxycyt_deaminase"/>
</dbReference>
<protein>
    <recommendedName>
        <fullName evidence="5 12">Cytidine deaminase</fullName>
        <ecNumber evidence="4 12">3.5.4.5</ecNumber>
    </recommendedName>
    <alternativeName>
        <fullName evidence="9 12">Cytidine aminohydrolase</fullName>
    </alternativeName>
</protein>
<evidence type="ECO:0000259" key="13">
    <source>
        <dbReference type="PROSITE" id="PS51747"/>
    </source>
</evidence>
<keyword evidence="8 12" id="KW-0862">Zinc</keyword>
<dbReference type="InterPro" id="IPR016193">
    <property type="entry name" value="Cytidine_deaminase-like"/>
</dbReference>